<comment type="caution">
    <text evidence="2">The sequence shown here is derived from an EMBL/GenBank/DDBJ whole genome shotgun (WGS) entry which is preliminary data.</text>
</comment>
<dbReference type="PROSITE" id="PS51257">
    <property type="entry name" value="PROKAR_LIPOPROTEIN"/>
    <property type="match status" value="1"/>
</dbReference>
<keyword evidence="1" id="KW-0732">Signal</keyword>
<dbReference type="Proteomes" id="UP001549110">
    <property type="component" value="Unassembled WGS sequence"/>
</dbReference>
<protein>
    <submittedName>
        <fullName evidence="2">Uncharacterized protein</fullName>
    </submittedName>
</protein>
<name>A0ABV2EFX5_9CAUL</name>
<dbReference type="RefSeq" id="WP_331928281.1">
    <property type="nucleotide sequence ID" value="NZ_JBEPLU010000001.1"/>
</dbReference>
<evidence type="ECO:0000313" key="2">
    <source>
        <dbReference type="EMBL" id="MET3525266.1"/>
    </source>
</evidence>
<reference evidence="2 3" key="1">
    <citation type="submission" date="2024-06" db="EMBL/GenBank/DDBJ databases">
        <title>Genomic Encyclopedia of Type Strains, Phase IV (KMG-IV): sequencing the most valuable type-strain genomes for metagenomic binning, comparative biology and taxonomic classification.</title>
        <authorList>
            <person name="Goeker M."/>
        </authorList>
    </citation>
    <scope>NUCLEOTIDE SEQUENCE [LARGE SCALE GENOMIC DNA]</scope>
    <source>
        <strain evidence="2 3">DSM 17809</strain>
    </source>
</reference>
<evidence type="ECO:0000256" key="1">
    <source>
        <dbReference type="SAM" id="SignalP"/>
    </source>
</evidence>
<feature type="chain" id="PRO_5046003687" evidence="1">
    <location>
        <begin position="22"/>
        <end position="152"/>
    </location>
</feature>
<sequence>MTRAAAALCLTALLAACSPRAPEGVDRAVLDEAISVAIGDPGTCVLIGKGGKVVYQYGSHMVCGRELPACEKPGLRTVDDLLKSAPTSGPARTASCPSNPDGSRGVAWAAGAIQDTDFVYAAVMEGERTPPGIVIAEKLGAAFARAGLGPKQ</sequence>
<proteinExistence type="predicted"/>
<dbReference type="EMBL" id="JBEPLU010000001">
    <property type="protein sequence ID" value="MET3525266.1"/>
    <property type="molecule type" value="Genomic_DNA"/>
</dbReference>
<keyword evidence="3" id="KW-1185">Reference proteome</keyword>
<gene>
    <name evidence="2" type="ORF">ABID41_000361</name>
</gene>
<accession>A0ABV2EFX5</accession>
<feature type="signal peptide" evidence="1">
    <location>
        <begin position="1"/>
        <end position="21"/>
    </location>
</feature>
<evidence type="ECO:0000313" key="3">
    <source>
        <dbReference type="Proteomes" id="UP001549110"/>
    </source>
</evidence>
<organism evidence="2 3">
    <name type="scientific">Phenylobacterium koreense</name>
    <dbReference type="NCBI Taxonomy" id="266125"/>
    <lineage>
        <taxon>Bacteria</taxon>
        <taxon>Pseudomonadati</taxon>
        <taxon>Pseudomonadota</taxon>
        <taxon>Alphaproteobacteria</taxon>
        <taxon>Caulobacterales</taxon>
        <taxon>Caulobacteraceae</taxon>
        <taxon>Phenylobacterium</taxon>
    </lineage>
</organism>